<evidence type="ECO:0000256" key="3">
    <source>
        <dbReference type="ARBA" id="ARBA00022692"/>
    </source>
</evidence>
<proteinExistence type="predicted"/>
<feature type="transmembrane region" description="Helical" evidence="6">
    <location>
        <begin position="283"/>
        <end position="302"/>
    </location>
</feature>
<evidence type="ECO:0000313" key="8">
    <source>
        <dbReference type="Proteomes" id="UP001387364"/>
    </source>
</evidence>
<evidence type="ECO:0000256" key="2">
    <source>
        <dbReference type="ARBA" id="ARBA00022475"/>
    </source>
</evidence>
<protein>
    <submittedName>
        <fullName evidence="7">MFS transporter</fullName>
    </submittedName>
</protein>
<name>A0ABZ2N422_9BACI</name>
<dbReference type="Proteomes" id="UP001387364">
    <property type="component" value="Chromosome"/>
</dbReference>
<comment type="subcellular location">
    <subcellularLocation>
        <location evidence="1">Cell membrane</location>
        <topology evidence="1">Multi-pass membrane protein</topology>
    </subcellularLocation>
</comment>
<feature type="transmembrane region" description="Helical" evidence="6">
    <location>
        <begin position="9"/>
        <end position="33"/>
    </location>
</feature>
<dbReference type="InterPro" id="IPR036259">
    <property type="entry name" value="MFS_trans_sf"/>
</dbReference>
<dbReference type="InterPro" id="IPR011701">
    <property type="entry name" value="MFS"/>
</dbReference>
<reference evidence="7 8" key="1">
    <citation type="submission" date="2024-02" db="EMBL/GenBank/DDBJ databases">
        <title>Seven novel Bacillus-like species.</title>
        <authorList>
            <person name="Liu G."/>
        </authorList>
    </citation>
    <scope>NUCLEOTIDE SEQUENCE [LARGE SCALE GENOMIC DNA]</scope>
    <source>
        <strain evidence="7 8">FJAT-52991</strain>
    </source>
</reference>
<dbReference type="Pfam" id="PF07690">
    <property type="entry name" value="MFS_1"/>
    <property type="match status" value="1"/>
</dbReference>
<feature type="transmembrane region" description="Helical" evidence="6">
    <location>
        <begin position="253"/>
        <end position="271"/>
    </location>
</feature>
<sequence length="405" mass="44994">MFNQRSFHLLWIGQVLANSGDLFYIVGLISIFYKLSGSAALMAFIPFVITISRFGGEVVAPLLVERYSLKKILVYSQLGKTMLLGILALDPWMKIDTNDLYFVFLIVALMAFLDGWAIPTRNSLLPQFVSPSRLVKANSLIVVVDQIIQLGGWPIGAILVALFGGAYLIDLTIALFLLSTLIMMGIQDSEEKRTPSSENKRDAVKEGWVIIWKTPSLKTVAVMDVMDSIANVVWIAAILYIYVEEVLHKSEAWWGYINSAFFVGLMIGGLLSLKAQSYLKRKFSQVICISALLVGVFTLCFGLSTNPLWSLLMSVFVGVATQLKMIGQQTVVQLTASKKQLPKVLSARDAILTGTFGVASLFFGYVAETYGVITVFVIAANLLFFSSIWAYIRRKYLSLQKLERD</sequence>
<keyword evidence="4 6" id="KW-1133">Transmembrane helix</keyword>
<keyword evidence="5 6" id="KW-0472">Membrane</keyword>
<dbReference type="EMBL" id="CP147404">
    <property type="protein sequence ID" value="WXB92305.1"/>
    <property type="molecule type" value="Genomic_DNA"/>
</dbReference>
<evidence type="ECO:0000256" key="4">
    <source>
        <dbReference type="ARBA" id="ARBA00022989"/>
    </source>
</evidence>
<evidence type="ECO:0000313" key="7">
    <source>
        <dbReference type="EMBL" id="WXB92305.1"/>
    </source>
</evidence>
<dbReference type="CDD" id="cd06173">
    <property type="entry name" value="MFS_MefA_like"/>
    <property type="match status" value="1"/>
</dbReference>
<evidence type="ECO:0000256" key="1">
    <source>
        <dbReference type="ARBA" id="ARBA00004651"/>
    </source>
</evidence>
<feature type="transmembrane region" description="Helical" evidence="6">
    <location>
        <begin position="220"/>
        <end position="241"/>
    </location>
</feature>
<keyword evidence="2" id="KW-1003">Cell membrane</keyword>
<dbReference type="RefSeq" id="WP_338750665.1">
    <property type="nucleotide sequence ID" value="NZ_CP147404.1"/>
</dbReference>
<accession>A0ABZ2N422</accession>
<evidence type="ECO:0000256" key="5">
    <source>
        <dbReference type="ARBA" id="ARBA00023136"/>
    </source>
</evidence>
<gene>
    <name evidence="7" type="ORF">WDJ61_13705</name>
</gene>
<feature type="transmembrane region" description="Helical" evidence="6">
    <location>
        <begin position="101"/>
        <end position="119"/>
    </location>
</feature>
<dbReference type="PANTHER" id="PTHR23513">
    <property type="entry name" value="INTEGRAL MEMBRANE EFFLUX PROTEIN-RELATED"/>
    <property type="match status" value="1"/>
</dbReference>
<evidence type="ECO:0000256" key="6">
    <source>
        <dbReference type="SAM" id="Phobius"/>
    </source>
</evidence>
<feature type="transmembrane region" description="Helical" evidence="6">
    <location>
        <begin position="372"/>
        <end position="392"/>
    </location>
</feature>
<keyword evidence="3 6" id="KW-0812">Transmembrane</keyword>
<feature type="transmembrane region" description="Helical" evidence="6">
    <location>
        <begin position="39"/>
        <end position="60"/>
    </location>
</feature>
<dbReference type="SUPFAM" id="SSF103473">
    <property type="entry name" value="MFS general substrate transporter"/>
    <property type="match status" value="1"/>
</dbReference>
<keyword evidence="8" id="KW-1185">Reference proteome</keyword>
<dbReference type="Gene3D" id="1.20.1250.20">
    <property type="entry name" value="MFS general substrate transporter like domains"/>
    <property type="match status" value="1"/>
</dbReference>
<organism evidence="7 8">
    <name type="scientific">Bacillus kandeliae</name>
    <dbReference type="NCBI Taxonomy" id="3129297"/>
    <lineage>
        <taxon>Bacteria</taxon>
        <taxon>Bacillati</taxon>
        <taxon>Bacillota</taxon>
        <taxon>Bacilli</taxon>
        <taxon>Bacillales</taxon>
        <taxon>Bacillaceae</taxon>
        <taxon>Bacillus</taxon>
    </lineage>
</organism>
<dbReference type="PANTHER" id="PTHR23513:SF19">
    <property type="entry name" value="MAJOR FACILITATOR SUPERFAMILY (MFS) PROFILE DOMAIN-CONTAINING PROTEIN"/>
    <property type="match status" value="1"/>
</dbReference>